<comment type="function">
    <text evidence="1 11">Catalyzes the NADPH-dependent reduction of ketopantoate into pantoic acid.</text>
</comment>
<evidence type="ECO:0000313" key="15">
    <source>
        <dbReference type="Proteomes" id="UP000059419"/>
    </source>
</evidence>
<accession>A0A0U5EB56</accession>
<evidence type="ECO:0000256" key="1">
    <source>
        <dbReference type="ARBA" id="ARBA00002919"/>
    </source>
</evidence>
<evidence type="ECO:0000256" key="7">
    <source>
        <dbReference type="ARBA" id="ARBA00022857"/>
    </source>
</evidence>
<evidence type="ECO:0000256" key="10">
    <source>
        <dbReference type="ARBA" id="ARBA00048793"/>
    </source>
</evidence>
<dbReference type="KEGG" id="ege:EM595_2324"/>
<dbReference type="Pfam" id="PF08546">
    <property type="entry name" value="ApbA_C"/>
    <property type="match status" value="1"/>
</dbReference>
<evidence type="ECO:0000259" key="12">
    <source>
        <dbReference type="Pfam" id="PF02558"/>
    </source>
</evidence>
<keyword evidence="8 11" id="KW-0560">Oxidoreductase</keyword>
<evidence type="ECO:0000313" key="14">
    <source>
        <dbReference type="EMBL" id="CUU24557.1"/>
    </source>
</evidence>
<dbReference type="Proteomes" id="UP000059419">
    <property type="component" value="Chromosome 1"/>
</dbReference>
<dbReference type="UniPathway" id="UPA00028">
    <property type="reaction ID" value="UER00004"/>
</dbReference>
<evidence type="ECO:0000256" key="5">
    <source>
        <dbReference type="ARBA" id="ARBA00019465"/>
    </source>
</evidence>
<evidence type="ECO:0000256" key="2">
    <source>
        <dbReference type="ARBA" id="ARBA00004994"/>
    </source>
</evidence>
<dbReference type="PATRIC" id="fig|1619313.3.peg.2414"/>
<dbReference type="InterPro" id="IPR003710">
    <property type="entry name" value="ApbA"/>
</dbReference>
<dbReference type="SUPFAM" id="SSF48179">
    <property type="entry name" value="6-phosphogluconate dehydrogenase C-terminal domain-like"/>
    <property type="match status" value="1"/>
</dbReference>
<dbReference type="InterPro" id="IPR013332">
    <property type="entry name" value="KPR_N"/>
</dbReference>
<dbReference type="InterPro" id="IPR051402">
    <property type="entry name" value="KPR-Related"/>
</dbReference>
<feature type="domain" description="Ketopantoate reductase C-terminal" evidence="13">
    <location>
        <begin position="177"/>
        <end position="298"/>
    </location>
</feature>
<dbReference type="GO" id="GO:0008677">
    <property type="term" value="F:2-dehydropantoate 2-reductase activity"/>
    <property type="evidence" value="ECO:0007669"/>
    <property type="project" value="UniProtKB-EC"/>
</dbReference>
<evidence type="ECO:0000256" key="3">
    <source>
        <dbReference type="ARBA" id="ARBA00007870"/>
    </source>
</evidence>
<dbReference type="FunFam" id="1.10.1040.10:FF:000017">
    <property type="entry name" value="2-dehydropantoate 2-reductase"/>
    <property type="match status" value="1"/>
</dbReference>
<proteinExistence type="inferred from homology"/>
<organism evidence="14 15">
    <name type="scientific">Duffyella gerundensis</name>
    <dbReference type="NCBI Taxonomy" id="1619313"/>
    <lineage>
        <taxon>Bacteria</taxon>
        <taxon>Pseudomonadati</taxon>
        <taxon>Pseudomonadota</taxon>
        <taxon>Gammaproteobacteria</taxon>
        <taxon>Enterobacterales</taxon>
        <taxon>Erwiniaceae</taxon>
        <taxon>Duffyella</taxon>
    </lineage>
</organism>
<sequence>MRILVVGAGATGGYFGARLAQAGLDVAFLVRAQRAQQLKRDGLQIISPHGDLTLKPQLLQAHELSQPFDLIILSVKSFALNQAMDDIAPAVGEQTMIMPILNGMQHIATLRQRFGEARIVGGLCKIIATLNDQQQIVQMTPLHQLIYGEFSGEMTPRIEQLDRLLRQANIEAQLSDNVQRELWEKWLFLASLGAVCCLMRGDTAQVMAAPQGEQLIGALFAEVLATLVASGYEDRPAVTARLLESLCQADKPMTSSMYRDLMQGNAIEAQQIIGDLVERAQRHSVPTPLLSATWTQLNVWQQQRQA</sequence>
<feature type="domain" description="Ketopantoate reductase N-terminal" evidence="12">
    <location>
        <begin position="3"/>
        <end position="151"/>
    </location>
</feature>
<evidence type="ECO:0000256" key="9">
    <source>
        <dbReference type="ARBA" id="ARBA00032024"/>
    </source>
</evidence>
<dbReference type="STRING" id="1619313.EM595_2324"/>
<protein>
    <recommendedName>
        <fullName evidence="5 11">2-dehydropantoate 2-reductase</fullName>
        <ecNumber evidence="4 11">1.1.1.169</ecNumber>
    </recommendedName>
    <alternativeName>
        <fullName evidence="9 11">Ketopantoate reductase</fullName>
    </alternativeName>
</protein>
<dbReference type="NCBIfam" id="NF005094">
    <property type="entry name" value="PRK06522.2-5"/>
    <property type="match status" value="1"/>
</dbReference>
<dbReference type="InterPro" id="IPR013752">
    <property type="entry name" value="KPA_reductase"/>
</dbReference>
<dbReference type="InterPro" id="IPR036291">
    <property type="entry name" value="NAD(P)-bd_dom_sf"/>
</dbReference>
<dbReference type="AlphaFoldDB" id="A0A0U5EB56"/>
<dbReference type="Gene3D" id="1.10.1040.10">
    <property type="entry name" value="N-(1-d-carboxylethyl)-l-norvaline Dehydrogenase, domain 2"/>
    <property type="match status" value="1"/>
</dbReference>
<dbReference type="EMBL" id="LN907827">
    <property type="protein sequence ID" value="CUU24557.1"/>
    <property type="molecule type" value="Genomic_DNA"/>
</dbReference>
<evidence type="ECO:0000256" key="8">
    <source>
        <dbReference type="ARBA" id="ARBA00023002"/>
    </source>
</evidence>
<keyword evidence="15" id="KW-1185">Reference proteome</keyword>
<dbReference type="GO" id="GO:0005737">
    <property type="term" value="C:cytoplasm"/>
    <property type="evidence" value="ECO:0007669"/>
    <property type="project" value="TreeGrafter"/>
</dbReference>
<evidence type="ECO:0000259" key="13">
    <source>
        <dbReference type="Pfam" id="PF08546"/>
    </source>
</evidence>
<comment type="pathway">
    <text evidence="2 11">Cofactor biosynthesis; (R)-pantothenate biosynthesis; (R)-pantoate from 3-methyl-2-oxobutanoate: step 2/2.</text>
</comment>
<dbReference type="RefSeq" id="WP_067431920.1">
    <property type="nucleotide sequence ID" value="NZ_LN907827.1"/>
</dbReference>
<dbReference type="PANTHER" id="PTHR21708:SF26">
    <property type="entry name" value="2-DEHYDROPANTOATE 2-REDUCTASE"/>
    <property type="match status" value="1"/>
</dbReference>
<reference evidence="15" key="1">
    <citation type="submission" date="2015-11" db="EMBL/GenBank/DDBJ databases">
        <authorList>
            <person name="Blom J."/>
        </authorList>
    </citation>
    <scope>NUCLEOTIDE SEQUENCE [LARGE SCALE GENOMIC DNA]</scope>
</reference>
<dbReference type="GO" id="GO:0015940">
    <property type="term" value="P:pantothenate biosynthetic process"/>
    <property type="evidence" value="ECO:0007669"/>
    <property type="project" value="UniProtKB-UniPathway"/>
</dbReference>
<dbReference type="Pfam" id="PF02558">
    <property type="entry name" value="ApbA"/>
    <property type="match status" value="1"/>
</dbReference>
<evidence type="ECO:0000256" key="6">
    <source>
        <dbReference type="ARBA" id="ARBA00022655"/>
    </source>
</evidence>
<dbReference type="SUPFAM" id="SSF51735">
    <property type="entry name" value="NAD(P)-binding Rossmann-fold domains"/>
    <property type="match status" value="1"/>
</dbReference>
<dbReference type="EC" id="1.1.1.169" evidence="4 11"/>
<dbReference type="NCBIfam" id="TIGR00745">
    <property type="entry name" value="apbA_panE"/>
    <property type="match status" value="1"/>
</dbReference>
<keyword evidence="6 11" id="KW-0566">Pantothenate biosynthesis</keyword>
<dbReference type="PANTHER" id="PTHR21708">
    <property type="entry name" value="PROBABLE 2-DEHYDROPANTOATE 2-REDUCTASE"/>
    <property type="match status" value="1"/>
</dbReference>
<comment type="catalytic activity">
    <reaction evidence="10 11">
        <text>(R)-pantoate + NADP(+) = 2-dehydropantoate + NADPH + H(+)</text>
        <dbReference type="Rhea" id="RHEA:16233"/>
        <dbReference type="ChEBI" id="CHEBI:11561"/>
        <dbReference type="ChEBI" id="CHEBI:15378"/>
        <dbReference type="ChEBI" id="CHEBI:15980"/>
        <dbReference type="ChEBI" id="CHEBI:57783"/>
        <dbReference type="ChEBI" id="CHEBI:58349"/>
        <dbReference type="EC" id="1.1.1.169"/>
    </reaction>
</comment>
<gene>
    <name evidence="14" type="ORF">EM595_2324</name>
</gene>
<name>A0A0U5EB56_9GAMM</name>
<dbReference type="InterPro" id="IPR008927">
    <property type="entry name" value="6-PGluconate_DH-like_C_sf"/>
</dbReference>
<dbReference type="OrthoDB" id="9796561at2"/>
<evidence type="ECO:0000256" key="11">
    <source>
        <dbReference type="RuleBase" id="RU362068"/>
    </source>
</evidence>
<comment type="similarity">
    <text evidence="3 11">Belongs to the ketopantoate reductase family.</text>
</comment>
<evidence type="ECO:0000256" key="4">
    <source>
        <dbReference type="ARBA" id="ARBA00013014"/>
    </source>
</evidence>
<dbReference type="FunFam" id="3.40.50.720:FF:000307">
    <property type="entry name" value="2-dehydropantoate 2-reductase"/>
    <property type="match status" value="1"/>
</dbReference>
<keyword evidence="7 11" id="KW-0521">NADP</keyword>
<dbReference type="InterPro" id="IPR013328">
    <property type="entry name" value="6PGD_dom2"/>
</dbReference>
<dbReference type="Gene3D" id="3.40.50.720">
    <property type="entry name" value="NAD(P)-binding Rossmann-like Domain"/>
    <property type="match status" value="1"/>
</dbReference>